<proteinExistence type="predicted"/>
<comment type="caution">
    <text evidence="2">The sequence shown here is derived from an EMBL/GenBank/DDBJ whole genome shotgun (WGS) entry which is preliminary data.</text>
</comment>
<dbReference type="RefSeq" id="WP_036780450.1">
    <property type="nucleotide sequence ID" value="NZ_CAWLTM010000069.1"/>
</dbReference>
<dbReference type="Gene3D" id="3.30.70.100">
    <property type="match status" value="1"/>
</dbReference>
<protein>
    <submittedName>
        <fullName evidence="2">Putative extracellular polysaccharide enzyme</fullName>
    </submittedName>
</protein>
<dbReference type="SUPFAM" id="SSF54909">
    <property type="entry name" value="Dimeric alpha+beta barrel"/>
    <property type="match status" value="1"/>
</dbReference>
<dbReference type="PATRIC" id="fig|1393736.3.peg.3053"/>
<dbReference type="EMBL" id="JFGV01000046">
    <property type="protein sequence ID" value="EYU14473.1"/>
    <property type="molecule type" value="Genomic_DNA"/>
</dbReference>
<name>A0A022PHW3_9GAMM</name>
<dbReference type="InterPro" id="IPR007138">
    <property type="entry name" value="ABM_dom"/>
</dbReference>
<evidence type="ECO:0000259" key="1">
    <source>
        <dbReference type="PROSITE" id="PS51725"/>
    </source>
</evidence>
<sequence>MVKLEEMDTHVTLREQLFSNTDGSIVLVNIFHVDPSMADTLIETWKEDAEYFRSKVGLISAQLHRGIAGSGTFMNYAVWESLEHFRAAFTDPEFKEKLAKYPDGIVGSPHVFQKVAVPGICVA</sequence>
<reference evidence="2 3" key="1">
    <citation type="submission" date="2014-03" db="EMBL/GenBank/DDBJ databases">
        <title>Draft Genome of Photorhabdus luminescens BA1, an Egyptian Isolate.</title>
        <authorList>
            <person name="Ghazal S."/>
            <person name="Hurst S.G.IV."/>
            <person name="Morris K."/>
            <person name="Thomas K."/>
            <person name="Tisa L.S."/>
        </authorList>
    </citation>
    <scope>NUCLEOTIDE SEQUENCE [LARGE SCALE GENOMIC DNA]</scope>
    <source>
        <strain evidence="2 3">BA1</strain>
    </source>
</reference>
<accession>A0A022PHW3</accession>
<evidence type="ECO:0000313" key="2">
    <source>
        <dbReference type="EMBL" id="EYU14473.1"/>
    </source>
</evidence>
<gene>
    <name evidence="2" type="ORF">BA1DRAFT_02979</name>
</gene>
<keyword evidence="3" id="KW-1185">Reference proteome</keyword>
<dbReference type="AlphaFoldDB" id="A0A022PHW3"/>
<evidence type="ECO:0000313" key="3">
    <source>
        <dbReference type="Proteomes" id="UP000023464"/>
    </source>
</evidence>
<organism evidence="2 3">
    <name type="scientific">Photorhabdus aegyptia</name>
    <dbReference type="NCBI Taxonomy" id="2805098"/>
    <lineage>
        <taxon>Bacteria</taxon>
        <taxon>Pseudomonadati</taxon>
        <taxon>Pseudomonadota</taxon>
        <taxon>Gammaproteobacteria</taxon>
        <taxon>Enterobacterales</taxon>
        <taxon>Morganellaceae</taxon>
        <taxon>Photorhabdus</taxon>
    </lineage>
</organism>
<dbReference type="PROSITE" id="PS51725">
    <property type="entry name" value="ABM"/>
    <property type="match status" value="1"/>
</dbReference>
<dbReference type="InterPro" id="IPR011008">
    <property type="entry name" value="Dimeric_a/b-barrel"/>
</dbReference>
<dbReference type="Pfam" id="PF03992">
    <property type="entry name" value="ABM"/>
    <property type="match status" value="1"/>
</dbReference>
<feature type="domain" description="ABM" evidence="1">
    <location>
        <begin position="25"/>
        <end position="115"/>
    </location>
</feature>
<dbReference type="Proteomes" id="UP000023464">
    <property type="component" value="Unassembled WGS sequence"/>
</dbReference>